<reference evidence="3 4" key="1">
    <citation type="submission" date="2023-07" db="EMBL/GenBank/DDBJ databases">
        <title>Genomic Encyclopedia of Type Strains, Phase IV (KMG-IV): sequencing the most valuable type-strain genomes for metagenomic binning, comparative biology and taxonomic classification.</title>
        <authorList>
            <person name="Goeker M."/>
        </authorList>
    </citation>
    <scope>NUCLEOTIDE SEQUENCE [LARGE SCALE GENOMIC DNA]</scope>
    <source>
        <strain evidence="3 4">DSM 20694</strain>
    </source>
</reference>
<dbReference type="EMBL" id="JAUSUF010000002">
    <property type="protein sequence ID" value="MDQ0149192.1"/>
    <property type="molecule type" value="Genomic_DNA"/>
</dbReference>
<dbReference type="PROSITE" id="PS51186">
    <property type="entry name" value="GNAT"/>
    <property type="match status" value="1"/>
</dbReference>
<keyword evidence="1" id="KW-0812">Transmembrane</keyword>
<dbReference type="PANTHER" id="PTHR13355">
    <property type="entry name" value="GLUCOSAMINE 6-PHOSPHATE N-ACETYLTRANSFERASE"/>
    <property type="match status" value="1"/>
</dbReference>
<dbReference type="InterPro" id="IPR039143">
    <property type="entry name" value="GNPNAT1-like"/>
</dbReference>
<dbReference type="PANTHER" id="PTHR13355:SF23">
    <property type="entry name" value="FAMILY N-ACETYLTRANSFERASE, PUTATIVE (AFU_ORTHOLOGUE AFUA_3G00870)-RELATED"/>
    <property type="match status" value="1"/>
</dbReference>
<dbReference type="InterPro" id="IPR016181">
    <property type="entry name" value="Acyl_CoA_acyltransferase"/>
</dbReference>
<dbReference type="CDD" id="cd04301">
    <property type="entry name" value="NAT_SF"/>
    <property type="match status" value="1"/>
</dbReference>
<feature type="transmembrane region" description="Helical" evidence="1">
    <location>
        <begin position="53"/>
        <end position="76"/>
    </location>
</feature>
<keyword evidence="1" id="KW-0472">Membrane</keyword>
<dbReference type="InterPro" id="IPR000182">
    <property type="entry name" value="GNAT_dom"/>
</dbReference>
<dbReference type="Proteomes" id="UP001228504">
    <property type="component" value="Unassembled WGS sequence"/>
</dbReference>
<evidence type="ECO:0000259" key="2">
    <source>
        <dbReference type="PROSITE" id="PS51186"/>
    </source>
</evidence>
<dbReference type="Gene3D" id="3.40.630.30">
    <property type="match status" value="1"/>
</dbReference>
<name>A0ABT9US97_9FIRM</name>
<evidence type="ECO:0000256" key="1">
    <source>
        <dbReference type="SAM" id="Phobius"/>
    </source>
</evidence>
<evidence type="ECO:0000313" key="3">
    <source>
        <dbReference type="EMBL" id="MDQ0149192.1"/>
    </source>
</evidence>
<protein>
    <submittedName>
        <fullName evidence="3">GNAT superfamily N-acetyltransferase</fullName>
    </submittedName>
</protein>
<keyword evidence="4" id="KW-1185">Reference proteome</keyword>
<dbReference type="SUPFAM" id="SSF55729">
    <property type="entry name" value="Acyl-CoA N-acyltransferases (Nat)"/>
    <property type="match status" value="1"/>
</dbReference>
<comment type="caution">
    <text evidence="3">The sequence shown here is derived from an EMBL/GenBank/DDBJ whole genome shotgun (WGS) entry which is preliminary data.</text>
</comment>
<evidence type="ECO:0000313" key="4">
    <source>
        <dbReference type="Proteomes" id="UP001228504"/>
    </source>
</evidence>
<organism evidence="3 4">
    <name type="scientific">Eubacterium multiforme</name>
    <dbReference type="NCBI Taxonomy" id="83339"/>
    <lineage>
        <taxon>Bacteria</taxon>
        <taxon>Bacillati</taxon>
        <taxon>Bacillota</taxon>
        <taxon>Clostridia</taxon>
        <taxon>Eubacteriales</taxon>
        <taxon>Eubacteriaceae</taxon>
        <taxon>Eubacterium</taxon>
    </lineage>
</organism>
<dbReference type="RefSeq" id="WP_307484306.1">
    <property type="nucleotide sequence ID" value="NZ_JAUSUF010000002.1"/>
</dbReference>
<proteinExistence type="predicted"/>
<keyword evidence="1" id="KW-1133">Transmembrane helix</keyword>
<sequence length="153" mass="17769">MIKIATVNDIESLVQLRIKLLKESNSNINPFNLNNYCEILEKYYRENLLNHKVIAFLALENNIAVAISIMCFYTICPSPFNLDGKMALLTDMYTIPEYRNKGLGTSLFKTIMEYTKNLGYRKVTLNATDSGRKLYEKYGFKNLKGEMFYKFTI</sequence>
<feature type="domain" description="N-acetyltransferase" evidence="2">
    <location>
        <begin position="1"/>
        <end position="153"/>
    </location>
</feature>
<accession>A0ABT9US97</accession>
<dbReference type="Pfam" id="PF00583">
    <property type="entry name" value="Acetyltransf_1"/>
    <property type="match status" value="1"/>
</dbReference>
<gene>
    <name evidence="3" type="ORF">J2S18_001122</name>
</gene>